<protein>
    <recommendedName>
        <fullName evidence="4">Peptide methionine sulfoxide reductase MsrA</fullName>
        <shortName evidence="4">Protein-methionine-S-oxide reductase</shortName>
        <ecNumber evidence="4">1.8.4.11</ecNumber>
    </recommendedName>
    <alternativeName>
        <fullName evidence="4">Peptide-methionine (S)-S-oxide reductase</fullName>
        <shortName evidence="4">Peptide Met(O) reductase</shortName>
    </alternativeName>
</protein>
<comment type="catalytic activity">
    <reaction evidence="2 4">
        <text>L-methionyl-[protein] + [thioredoxin]-disulfide + H2O = L-methionyl-(S)-S-oxide-[protein] + [thioredoxin]-dithiol</text>
        <dbReference type="Rhea" id="RHEA:14217"/>
        <dbReference type="Rhea" id="RHEA-COMP:10698"/>
        <dbReference type="Rhea" id="RHEA-COMP:10700"/>
        <dbReference type="Rhea" id="RHEA-COMP:12313"/>
        <dbReference type="Rhea" id="RHEA-COMP:12315"/>
        <dbReference type="ChEBI" id="CHEBI:15377"/>
        <dbReference type="ChEBI" id="CHEBI:16044"/>
        <dbReference type="ChEBI" id="CHEBI:29950"/>
        <dbReference type="ChEBI" id="CHEBI:44120"/>
        <dbReference type="ChEBI" id="CHEBI:50058"/>
        <dbReference type="EC" id="1.8.4.11"/>
    </reaction>
</comment>
<keyword evidence="8" id="KW-1185">Reference proteome</keyword>
<evidence type="ECO:0000256" key="5">
    <source>
        <dbReference type="SAM" id="SignalP"/>
    </source>
</evidence>
<dbReference type="PANTHER" id="PTHR43774">
    <property type="entry name" value="PEPTIDE METHIONINE SULFOXIDE REDUCTASE"/>
    <property type="match status" value="1"/>
</dbReference>
<dbReference type="InterPro" id="IPR036509">
    <property type="entry name" value="Met_Sox_Rdtase_MsrA_sf"/>
</dbReference>
<keyword evidence="1 4" id="KW-0560">Oxidoreductase</keyword>
<dbReference type="EC" id="1.8.4.11" evidence="4"/>
<reference evidence="8" key="1">
    <citation type="submission" date="2019-10" db="EMBL/GenBank/DDBJ databases">
        <title>Lacipirellula parvula gen. nov., sp. nov., representing a lineage of planctomycetes widespread in freshwater anoxic habitats, and description of the family Lacipirellulaceae.</title>
        <authorList>
            <person name="Dedysh S.N."/>
            <person name="Kulichevskaya I.S."/>
            <person name="Beletsky A.V."/>
            <person name="Rakitin A.L."/>
            <person name="Mardanov A.V."/>
            <person name="Ivanova A.A."/>
            <person name="Saltykova V.X."/>
            <person name="Rijpstra W.I.C."/>
            <person name="Sinninghe Damste J.S."/>
            <person name="Ravin N.V."/>
        </authorList>
    </citation>
    <scope>NUCLEOTIDE SEQUENCE [LARGE SCALE GENOMIC DNA]</scope>
    <source>
        <strain evidence="8">PX69</strain>
    </source>
</reference>
<evidence type="ECO:0000256" key="4">
    <source>
        <dbReference type="HAMAP-Rule" id="MF_01401"/>
    </source>
</evidence>
<dbReference type="EMBL" id="AP021861">
    <property type="protein sequence ID" value="BBO35961.1"/>
    <property type="molecule type" value="Genomic_DNA"/>
</dbReference>
<dbReference type="InterPro" id="IPR002569">
    <property type="entry name" value="Met_Sox_Rdtase_MsrA_dom"/>
</dbReference>
<evidence type="ECO:0000313" key="8">
    <source>
        <dbReference type="Proteomes" id="UP000326837"/>
    </source>
</evidence>
<dbReference type="Gene3D" id="3.30.1060.10">
    <property type="entry name" value="Peptide methionine sulphoxide reductase MsrA"/>
    <property type="match status" value="1"/>
</dbReference>
<proteinExistence type="inferred from homology"/>
<dbReference type="GO" id="GO:0008113">
    <property type="term" value="F:peptide-methionine (S)-S-oxide reductase activity"/>
    <property type="evidence" value="ECO:0007669"/>
    <property type="project" value="UniProtKB-UniRule"/>
</dbReference>
<dbReference type="Proteomes" id="UP000326837">
    <property type="component" value="Chromosome"/>
</dbReference>
<dbReference type="SUPFAM" id="SSF55068">
    <property type="entry name" value="Peptide methionine sulfoxide reductase"/>
    <property type="match status" value="1"/>
</dbReference>
<feature type="domain" description="Peptide methionine sulphoxide reductase MsrA" evidence="6">
    <location>
        <begin position="53"/>
        <end position="204"/>
    </location>
</feature>
<comment type="function">
    <text evidence="4">Has an important function as a repair enzyme for proteins that have been inactivated by oxidation. Catalyzes the reversible oxidation-reduction of methionine sulfoxide in proteins to methionine.</text>
</comment>
<comment type="catalytic activity">
    <reaction evidence="3 4">
        <text>[thioredoxin]-disulfide + L-methionine + H2O = L-methionine (S)-S-oxide + [thioredoxin]-dithiol</text>
        <dbReference type="Rhea" id="RHEA:19993"/>
        <dbReference type="Rhea" id="RHEA-COMP:10698"/>
        <dbReference type="Rhea" id="RHEA-COMP:10700"/>
        <dbReference type="ChEBI" id="CHEBI:15377"/>
        <dbReference type="ChEBI" id="CHEBI:29950"/>
        <dbReference type="ChEBI" id="CHEBI:50058"/>
        <dbReference type="ChEBI" id="CHEBI:57844"/>
        <dbReference type="ChEBI" id="CHEBI:58772"/>
        <dbReference type="EC" id="1.8.4.11"/>
    </reaction>
</comment>
<keyword evidence="5" id="KW-0732">Signal</keyword>
<dbReference type="NCBIfam" id="TIGR00401">
    <property type="entry name" value="msrA"/>
    <property type="match status" value="1"/>
</dbReference>
<dbReference type="KEGG" id="lpav:PLANPX_5573"/>
<feature type="chain" id="PRO_5024962709" description="Peptide methionine sulfoxide reductase MsrA" evidence="5">
    <location>
        <begin position="30"/>
        <end position="234"/>
    </location>
</feature>
<gene>
    <name evidence="4" type="primary">msrA</name>
    <name evidence="7" type="ORF">PLANPX_5573</name>
</gene>
<dbReference type="Pfam" id="PF01625">
    <property type="entry name" value="PMSR"/>
    <property type="match status" value="1"/>
</dbReference>
<comment type="similarity">
    <text evidence="4">Belongs to the MsrA Met sulfoxide reductase family.</text>
</comment>
<feature type="active site" evidence="4">
    <location>
        <position position="59"/>
    </location>
</feature>
<dbReference type="HAMAP" id="MF_01401">
    <property type="entry name" value="MsrA"/>
    <property type="match status" value="1"/>
</dbReference>
<evidence type="ECO:0000256" key="2">
    <source>
        <dbReference type="ARBA" id="ARBA00047806"/>
    </source>
</evidence>
<evidence type="ECO:0000259" key="6">
    <source>
        <dbReference type="Pfam" id="PF01625"/>
    </source>
</evidence>
<dbReference type="AlphaFoldDB" id="A0A5K7XL47"/>
<sequence length="234" mass="26266">MVTSNLSRRITLLGLIALTGAFAPAAANAEPVDKPAKASPASADKKEKKLEVATFGNGCFWCTEAVFEELKGVESAVSGYSGGRVPNPTYEQVCTGATGHAEVIQVTYDPEAISFPELLEVFWMTHDPTTLNQQGPDHGTQYRSAVFYHNDEQRKEAEYYKQRLDESGAFNAPIVTEITEFKKFYPAEDYHQQYFEANPRQPYCRAVVKPKVIKFRKAFKDKLKVNDKSHDEEE</sequence>
<feature type="signal peptide" evidence="5">
    <location>
        <begin position="1"/>
        <end position="29"/>
    </location>
</feature>
<evidence type="ECO:0000256" key="3">
    <source>
        <dbReference type="ARBA" id="ARBA00048782"/>
    </source>
</evidence>
<dbReference type="GO" id="GO:0033744">
    <property type="term" value="F:L-methionine:thioredoxin-disulfide S-oxidoreductase activity"/>
    <property type="evidence" value="ECO:0007669"/>
    <property type="project" value="RHEA"/>
</dbReference>
<evidence type="ECO:0000256" key="1">
    <source>
        <dbReference type="ARBA" id="ARBA00023002"/>
    </source>
</evidence>
<evidence type="ECO:0000313" key="7">
    <source>
        <dbReference type="EMBL" id="BBO35961.1"/>
    </source>
</evidence>
<organism evidence="7 8">
    <name type="scientific">Lacipirellula parvula</name>
    <dbReference type="NCBI Taxonomy" id="2650471"/>
    <lineage>
        <taxon>Bacteria</taxon>
        <taxon>Pseudomonadati</taxon>
        <taxon>Planctomycetota</taxon>
        <taxon>Planctomycetia</taxon>
        <taxon>Pirellulales</taxon>
        <taxon>Lacipirellulaceae</taxon>
        <taxon>Lacipirellula</taxon>
    </lineage>
</organism>
<name>A0A5K7XL47_9BACT</name>
<dbReference type="PANTHER" id="PTHR43774:SF1">
    <property type="entry name" value="PEPTIDE METHIONINE SULFOXIDE REDUCTASE MSRA 2"/>
    <property type="match status" value="1"/>
</dbReference>
<accession>A0A5K7XL47</accession>